<accession>A0A448XST3</accession>
<evidence type="ECO:0000313" key="4">
    <source>
        <dbReference type="Proteomes" id="UP000784294"/>
    </source>
</evidence>
<protein>
    <recommendedName>
        <fullName evidence="2">aspartyl aminopeptidase</fullName>
        <ecNumber evidence="2">3.4.11.21</ecNumber>
    </recommendedName>
</protein>
<keyword evidence="4" id="KW-1185">Reference proteome</keyword>
<proteinExistence type="predicted"/>
<evidence type="ECO:0000256" key="1">
    <source>
        <dbReference type="ARBA" id="ARBA00001335"/>
    </source>
</evidence>
<reference evidence="3" key="1">
    <citation type="submission" date="2018-11" db="EMBL/GenBank/DDBJ databases">
        <authorList>
            <consortium name="Pathogen Informatics"/>
        </authorList>
    </citation>
    <scope>NUCLEOTIDE SEQUENCE</scope>
</reference>
<dbReference type="Gene3D" id="3.40.630.10">
    <property type="entry name" value="Zn peptidases"/>
    <property type="match status" value="1"/>
</dbReference>
<dbReference type="Proteomes" id="UP000784294">
    <property type="component" value="Unassembled WGS sequence"/>
</dbReference>
<dbReference type="InterPro" id="IPR001948">
    <property type="entry name" value="Peptidase_M18"/>
</dbReference>
<dbReference type="Pfam" id="PF02127">
    <property type="entry name" value="Peptidase_M18"/>
    <property type="match status" value="1"/>
</dbReference>
<dbReference type="GO" id="GO:0006508">
    <property type="term" value="P:proteolysis"/>
    <property type="evidence" value="ECO:0007669"/>
    <property type="project" value="InterPro"/>
</dbReference>
<dbReference type="GO" id="GO:0004177">
    <property type="term" value="F:aminopeptidase activity"/>
    <property type="evidence" value="ECO:0007669"/>
    <property type="project" value="UniProtKB-EC"/>
</dbReference>
<sequence>MPSAQIVPNVISGTGASTLESTDRHPASLLALLAAEVGCRADEHLVDIELYLADTQPACLGGLHEEFIHAPRLDNLFNTYAGIVGFIDALGSLPDEVNCRVACMFDHEETGSTSTQGANSTYSMSVLRRIATAVMESAAVMEPGTTNI</sequence>
<dbReference type="SUPFAM" id="SSF53187">
    <property type="entry name" value="Zn-dependent exopeptidases"/>
    <property type="match status" value="1"/>
</dbReference>
<dbReference type="OrthoDB" id="9880441at2759"/>
<comment type="caution">
    <text evidence="3">The sequence shown here is derived from an EMBL/GenBank/DDBJ whole genome shotgun (WGS) entry which is preliminary data.</text>
</comment>
<gene>
    <name evidence="3" type="ORF">PXEA_LOCUS37443</name>
</gene>
<evidence type="ECO:0000313" key="3">
    <source>
        <dbReference type="EMBL" id="VEL44003.1"/>
    </source>
</evidence>
<name>A0A448XST3_9PLAT</name>
<dbReference type="EC" id="3.4.11.21" evidence="2"/>
<dbReference type="EMBL" id="CAAALY010287936">
    <property type="protein sequence ID" value="VEL44003.1"/>
    <property type="molecule type" value="Genomic_DNA"/>
</dbReference>
<dbReference type="PANTHER" id="PTHR28570:SF3">
    <property type="entry name" value="ASPARTYL AMINOPEPTIDASE"/>
    <property type="match status" value="1"/>
</dbReference>
<comment type="catalytic activity">
    <reaction evidence="1">
        <text>Release of an N-terminal aspartate or glutamate from a peptide, with a preference for aspartate.</text>
        <dbReference type="EC" id="3.4.11.21"/>
    </reaction>
</comment>
<dbReference type="PANTHER" id="PTHR28570">
    <property type="entry name" value="ASPARTYL AMINOPEPTIDASE"/>
    <property type="match status" value="1"/>
</dbReference>
<dbReference type="AlphaFoldDB" id="A0A448XST3"/>
<organism evidence="3 4">
    <name type="scientific">Protopolystoma xenopodis</name>
    <dbReference type="NCBI Taxonomy" id="117903"/>
    <lineage>
        <taxon>Eukaryota</taxon>
        <taxon>Metazoa</taxon>
        <taxon>Spiralia</taxon>
        <taxon>Lophotrochozoa</taxon>
        <taxon>Platyhelminthes</taxon>
        <taxon>Monogenea</taxon>
        <taxon>Polyopisthocotylea</taxon>
        <taxon>Polystomatidea</taxon>
        <taxon>Polystomatidae</taxon>
        <taxon>Protopolystoma</taxon>
    </lineage>
</organism>
<dbReference type="GO" id="GO:0008270">
    <property type="term" value="F:zinc ion binding"/>
    <property type="evidence" value="ECO:0007669"/>
    <property type="project" value="InterPro"/>
</dbReference>
<evidence type="ECO:0000256" key="2">
    <source>
        <dbReference type="ARBA" id="ARBA00011965"/>
    </source>
</evidence>